<evidence type="ECO:0000313" key="1">
    <source>
        <dbReference type="Proteomes" id="UP000887576"/>
    </source>
</evidence>
<sequence>MLSVCLDFLLHAVQQLDHLRTKDQTSPTALPVVMLVMTIFLSTFFTAMIGTISFFSCYQKKLPRVKQEVDKSH</sequence>
<proteinExistence type="predicted"/>
<evidence type="ECO:0000313" key="2">
    <source>
        <dbReference type="WBParaSite" id="JU765_v2.g11846.t1"/>
    </source>
</evidence>
<organism evidence="1 2">
    <name type="scientific">Panagrolaimus sp. JU765</name>
    <dbReference type="NCBI Taxonomy" id="591449"/>
    <lineage>
        <taxon>Eukaryota</taxon>
        <taxon>Metazoa</taxon>
        <taxon>Ecdysozoa</taxon>
        <taxon>Nematoda</taxon>
        <taxon>Chromadorea</taxon>
        <taxon>Rhabditida</taxon>
        <taxon>Tylenchina</taxon>
        <taxon>Panagrolaimomorpha</taxon>
        <taxon>Panagrolaimoidea</taxon>
        <taxon>Panagrolaimidae</taxon>
        <taxon>Panagrolaimus</taxon>
    </lineage>
</organism>
<dbReference type="Proteomes" id="UP000887576">
    <property type="component" value="Unplaced"/>
</dbReference>
<reference evidence="2" key="1">
    <citation type="submission" date="2025-08" db="UniProtKB">
        <authorList>
            <consortium name="WormBaseParasite"/>
        </authorList>
    </citation>
    <scope>IDENTIFICATION</scope>
</reference>
<name>A0AC34Q0R5_9BILA</name>
<accession>A0AC34Q0R5</accession>
<protein>
    <submittedName>
        <fullName evidence="2">Uncharacterized protein</fullName>
    </submittedName>
</protein>
<dbReference type="WBParaSite" id="JU765_v2.g11846.t1">
    <property type="protein sequence ID" value="JU765_v2.g11846.t1"/>
    <property type="gene ID" value="JU765_v2.g11846"/>
</dbReference>